<name>A0A6J4PDX2_9CYAN</name>
<proteinExistence type="predicted"/>
<sequence length="40" mass="4607">MLTKINLTESNWVDCPRTRLWIGSHSFAYPIDLRTDVSVA</sequence>
<gene>
    <name evidence="1" type="ORF">AVDCRST_MAG84-6437</name>
</gene>
<dbReference type="EMBL" id="CADCTZ010001597">
    <property type="protein sequence ID" value="CAA9407379.1"/>
    <property type="molecule type" value="Genomic_DNA"/>
</dbReference>
<dbReference type="AlphaFoldDB" id="A0A6J4PDX2"/>
<evidence type="ECO:0000313" key="1">
    <source>
        <dbReference type="EMBL" id="CAA9407379.1"/>
    </source>
</evidence>
<reference evidence="1" key="1">
    <citation type="submission" date="2020-02" db="EMBL/GenBank/DDBJ databases">
        <authorList>
            <person name="Meier V. D."/>
        </authorList>
    </citation>
    <scope>NUCLEOTIDE SEQUENCE</scope>
    <source>
        <strain evidence="1">AVDCRST_MAG84</strain>
    </source>
</reference>
<accession>A0A6J4PDX2</accession>
<organism evidence="1">
    <name type="scientific">uncultured Microcoleus sp</name>
    <dbReference type="NCBI Taxonomy" id="259945"/>
    <lineage>
        <taxon>Bacteria</taxon>
        <taxon>Bacillati</taxon>
        <taxon>Cyanobacteriota</taxon>
        <taxon>Cyanophyceae</taxon>
        <taxon>Oscillatoriophycideae</taxon>
        <taxon>Oscillatoriales</taxon>
        <taxon>Microcoleaceae</taxon>
        <taxon>Microcoleus</taxon>
        <taxon>environmental samples</taxon>
    </lineage>
</organism>
<protein>
    <submittedName>
        <fullName evidence="1">Uncharacterized protein</fullName>
    </submittedName>
</protein>